<keyword evidence="6 12" id="KW-0547">Nucleotide-binding</keyword>
<feature type="domain" description="PurM-like N-terminal" evidence="13">
    <location>
        <begin position="56"/>
        <end position="164"/>
    </location>
</feature>
<dbReference type="KEGG" id="psai:C3B54_1180"/>
<dbReference type="SUPFAM" id="SSF55326">
    <property type="entry name" value="PurM N-terminal domain-like"/>
    <property type="match status" value="1"/>
</dbReference>
<dbReference type="EMBL" id="CP026923">
    <property type="protein sequence ID" value="AVG23087.1"/>
    <property type="molecule type" value="Genomic_DNA"/>
</dbReference>
<protein>
    <recommendedName>
        <fullName evidence="4 12">Phosphoribosylformylglycinamidine cyclo-ligase</fullName>
        <ecNumber evidence="3 12">6.3.3.1</ecNumber>
    </recommendedName>
    <alternativeName>
        <fullName evidence="9 12">AIR synthase</fullName>
    </alternativeName>
    <alternativeName>
        <fullName evidence="10 12">AIRS</fullName>
    </alternativeName>
    <alternativeName>
        <fullName evidence="8 12">Phosphoribosyl-aminoimidazole synthetase</fullName>
    </alternativeName>
</protein>
<dbReference type="OrthoDB" id="9777881at2"/>
<dbReference type="Pfam" id="PF02769">
    <property type="entry name" value="AIRS_C"/>
    <property type="match status" value="1"/>
</dbReference>
<dbReference type="InterPro" id="IPR010918">
    <property type="entry name" value="PurM-like_C_dom"/>
</dbReference>
<organism evidence="15 16">
    <name type="scientific">Pontimonas salivibrio</name>
    <dbReference type="NCBI Taxonomy" id="1159327"/>
    <lineage>
        <taxon>Bacteria</taxon>
        <taxon>Bacillati</taxon>
        <taxon>Actinomycetota</taxon>
        <taxon>Actinomycetes</taxon>
        <taxon>Micrococcales</taxon>
        <taxon>Microbacteriaceae</taxon>
        <taxon>Pontimonas</taxon>
    </lineage>
</organism>
<dbReference type="InterPro" id="IPR004733">
    <property type="entry name" value="PurM_cligase"/>
</dbReference>
<sequence length="367" mass="37455">MSEPTAYQRSGVDTAAGDLAIELMRADVQKTHSGLVLGGVGGFAGLFDAKALKDFDHPVLATSTDGVGTKVAIAQALDRHDTIGQDLVAMVIDDIVVVGATPLFLTDYIACGKVFPDTIASIVSGIARACAASGVALIGGETAEHPGLLGEREYDVAAAATGVVEKDALLGPERVQPGDEVVAIASSGLHSNGYSLARKIVSDAGLSLQESLSGQQQSLGDMLLEPTLVYTPGILDVLRRMPGVVHSASHITGGGIAQNIQRVLPLGTALTLERGSWALPSVFSVLTAHGGLGLDDVEDSWNLGMGAALMVKAGSAGDVVSVLAEKGFHAQVVGTVRDATEVPGAMSAEAAKGVKGGAVRLEGHWPN</sequence>
<gene>
    <name evidence="12" type="primary">purM</name>
    <name evidence="15" type="ORF">C3B54_1180</name>
</gene>
<dbReference type="GO" id="GO:0005829">
    <property type="term" value="C:cytosol"/>
    <property type="evidence" value="ECO:0007669"/>
    <property type="project" value="TreeGrafter"/>
</dbReference>
<keyword evidence="7 12" id="KW-0067">ATP-binding</keyword>
<evidence type="ECO:0000256" key="11">
    <source>
        <dbReference type="ARBA" id="ARBA00049057"/>
    </source>
</evidence>
<dbReference type="GO" id="GO:0004637">
    <property type="term" value="F:phosphoribosylamine-glycine ligase activity"/>
    <property type="evidence" value="ECO:0007669"/>
    <property type="project" value="TreeGrafter"/>
</dbReference>
<dbReference type="FunFam" id="3.30.1330.10:FF:000001">
    <property type="entry name" value="Phosphoribosylformylglycinamidine cyclo-ligase"/>
    <property type="match status" value="1"/>
</dbReference>
<dbReference type="EC" id="6.3.3.1" evidence="3 12"/>
<dbReference type="NCBIfam" id="TIGR00878">
    <property type="entry name" value="purM"/>
    <property type="match status" value="1"/>
</dbReference>
<dbReference type="GO" id="GO:0005524">
    <property type="term" value="F:ATP binding"/>
    <property type="evidence" value="ECO:0007669"/>
    <property type="project" value="UniProtKB-KW"/>
</dbReference>
<dbReference type="AlphaFoldDB" id="A0A2L2BN70"/>
<evidence type="ECO:0000313" key="15">
    <source>
        <dbReference type="EMBL" id="AVG23087.1"/>
    </source>
</evidence>
<evidence type="ECO:0000256" key="5">
    <source>
        <dbReference type="ARBA" id="ARBA00022598"/>
    </source>
</evidence>
<dbReference type="Pfam" id="PF00586">
    <property type="entry name" value="AIRS"/>
    <property type="match status" value="1"/>
</dbReference>
<evidence type="ECO:0000256" key="7">
    <source>
        <dbReference type="ARBA" id="ARBA00022840"/>
    </source>
</evidence>
<comment type="catalytic activity">
    <reaction evidence="11 12">
        <text>2-formamido-N(1)-(5-O-phospho-beta-D-ribosyl)acetamidine + ATP = 5-amino-1-(5-phospho-beta-D-ribosyl)imidazole + ADP + phosphate + H(+)</text>
        <dbReference type="Rhea" id="RHEA:23032"/>
        <dbReference type="ChEBI" id="CHEBI:15378"/>
        <dbReference type="ChEBI" id="CHEBI:30616"/>
        <dbReference type="ChEBI" id="CHEBI:43474"/>
        <dbReference type="ChEBI" id="CHEBI:137981"/>
        <dbReference type="ChEBI" id="CHEBI:147287"/>
        <dbReference type="ChEBI" id="CHEBI:456216"/>
        <dbReference type="EC" id="6.3.3.1"/>
    </reaction>
</comment>
<keyword evidence="12" id="KW-0658">Purine biosynthesis</keyword>
<evidence type="ECO:0000259" key="14">
    <source>
        <dbReference type="Pfam" id="PF02769"/>
    </source>
</evidence>
<dbReference type="InterPro" id="IPR016188">
    <property type="entry name" value="PurM-like_N"/>
</dbReference>
<dbReference type="PANTHER" id="PTHR10520">
    <property type="entry name" value="TRIFUNCTIONAL PURINE BIOSYNTHETIC PROTEIN ADENOSINE-3-RELATED"/>
    <property type="match status" value="1"/>
</dbReference>
<evidence type="ECO:0000256" key="2">
    <source>
        <dbReference type="ARBA" id="ARBA00010280"/>
    </source>
</evidence>
<keyword evidence="5 12" id="KW-0436">Ligase</keyword>
<comment type="similarity">
    <text evidence="2 12">Belongs to the AIR synthase family.</text>
</comment>
<dbReference type="Proteomes" id="UP000243077">
    <property type="component" value="Chromosome"/>
</dbReference>
<evidence type="ECO:0000256" key="1">
    <source>
        <dbReference type="ARBA" id="ARBA00004686"/>
    </source>
</evidence>
<dbReference type="PANTHER" id="PTHR10520:SF12">
    <property type="entry name" value="TRIFUNCTIONAL PURINE BIOSYNTHETIC PROTEIN ADENOSINE-3"/>
    <property type="match status" value="1"/>
</dbReference>
<keyword evidence="12" id="KW-0963">Cytoplasm</keyword>
<dbReference type="SUPFAM" id="SSF56042">
    <property type="entry name" value="PurM C-terminal domain-like"/>
    <property type="match status" value="1"/>
</dbReference>
<name>A0A2L2BN70_9MICO</name>
<evidence type="ECO:0000256" key="4">
    <source>
        <dbReference type="ARBA" id="ARBA00020367"/>
    </source>
</evidence>
<evidence type="ECO:0000259" key="13">
    <source>
        <dbReference type="Pfam" id="PF00586"/>
    </source>
</evidence>
<dbReference type="GO" id="GO:0046084">
    <property type="term" value="P:adenine biosynthetic process"/>
    <property type="evidence" value="ECO:0007669"/>
    <property type="project" value="TreeGrafter"/>
</dbReference>
<proteinExistence type="inferred from homology"/>
<dbReference type="RefSeq" id="WP_104912748.1">
    <property type="nucleotide sequence ID" value="NZ_CP026923.1"/>
</dbReference>
<dbReference type="GO" id="GO:0004641">
    <property type="term" value="F:phosphoribosylformylglycinamidine cyclo-ligase activity"/>
    <property type="evidence" value="ECO:0007669"/>
    <property type="project" value="UniProtKB-UniRule"/>
</dbReference>
<dbReference type="InterPro" id="IPR036676">
    <property type="entry name" value="PurM-like_C_sf"/>
</dbReference>
<comment type="subcellular location">
    <subcellularLocation>
        <location evidence="12">Cytoplasm</location>
    </subcellularLocation>
</comment>
<dbReference type="Gene3D" id="3.30.1330.10">
    <property type="entry name" value="PurM-like, N-terminal domain"/>
    <property type="match status" value="1"/>
</dbReference>
<dbReference type="GO" id="GO:0006189">
    <property type="term" value="P:'de novo' IMP biosynthetic process"/>
    <property type="evidence" value="ECO:0007669"/>
    <property type="project" value="UniProtKB-UniRule"/>
</dbReference>
<evidence type="ECO:0000256" key="3">
    <source>
        <dbReference type="ARBA" id="ARBA00013047"/>
    </source>
</evidence>
<evidence type="ECO:0000256" key="9">
    <source>
        <dbReference type="ARBA" id="ARBA00032931"/>
    </source>
</evidence>
<dbReference type="CDD" id="cd02196">
    <property type="entry name" value="PurM"/>
    <property type="match status" value="1"/>
</dbReference>
<dbReference type="UniPathway" id="UPA00074">
    <property type="reaction ID" value="UER00129"/>
</dbReference>
<dbReference type="InterPro" id="IPR036921">
    <property type="entry name" value="PurM-like_N_sf"/>
</dbReference>
<evidence type="ECO:0000256" key="10">
    <source>
        <dbReference type="ARBA" id="ARBA00033093"/>
    </source>
</evidence>
<dbReference type="Gene3D" id="3.90.650.10">
    <property type="entry name" value="PurM-like C-terminal domain"/>
    <property type="match status" value="1"/>
</dbReference>
<accession>A0A2L2BN70</accession>
<dbReference type="HAMAP" id="MF_00741">
    <property type="entry name" value="AIRS"/>
    <property type="match status" value="1"/>
</dbReference>
<evidence type="ECO:0000256" key="12">
    <source>
        <dbReference type="HAMAP-Rule" id="MF_00741"/>
    </source>
</evidence>
<evidence type="ECO:0000256" key="8">
    <source>
        <dbReference type="ARBA" id="ARBA00031908"/>
    </source>
</evidence>
<feature type="domain" description="PurM-like C-terminal" evidence="14">
    <location>
        <begin position="176"/>
        <end position="340"/>
    </location>
</feature>
<keyword evidence="16" id="KW-1185">Reference proteome</keyword>
<comment type="pathway">
    <text evidence="1 12">Purine metabolism; IMP biosynthesis via de novo pathway; 5-amino-1-(5-phospho-D-ribosyl)imidazole from N(2)-formyl-N(1)-(5-phospho-D-ribosyl)glycinamide: step 2/2.</text>
</comment>
<reference evidence="15 16" key="1">
    <citation type="submission" date="2018-02" db="EMBL/GenBank/DDBJ databases">
        <title>Complete genome of the streamlined marine actinobacterium Pontimonas salivibrio CL-TW6 adapted to coastal planktonic lifestype.</title>
        <authorList>
            <person name="Cho B.C."/>
            <person name="Hardies S.C."/>
            <person name="Jang G.I."/>
            <person name="Hwang C.Y."/>
        </authorList>
    </citation>
    <scope>NUCLEOTIDE SEQUENCE [LARGE SCALE GENOMIC DNA]</scope>
    <source>
        <strain evidence="15 16">CL-TW6</strain>
    </source>
</reference>
<evidence type="ECO:0000256" key="6">
    <source>
        <dbReference type="ARBA" id="ARBA00022741"/>
    </source>
</evidence>
<evidence type="ECO:0000313" key="16">
    <source>
        <dbReference type="Proteomes" id="UP000243077"/>
    </source>
</evidence>